<dbReference type="AlphaFoldDB" id="A0A917E064"/>
<evidence type="ECO:0000313" key="1">
    <source>
        <dbReference type="EMBL" id="GGD87943.1"/>
    </source>
</evidence>
<reference evidence="1" key="1">
    <citation type="journal article" date="2014" name="Int. J. Syst. Evol. Microbiol.">
        <title>Complete genome sequence of Corynebacterium casei LMG S-19264T (=DSM 44701T), isolated from a smear-ripened cheese.</title>
        <authorList>
            <consortium name="US DOE Joint Genome Institute (JGI-PGF)"/>
            <person name="Walter F."/>
            <person name="Albersmeier A."/>
            <person name="Kalinowski J."/>
            <person name="Ruckert C."/>
        </authorList>
    </citation>
    <scope>NUCLEOTIDE SEQUENCE</scope>
    <source>
        <strain evidence="1">CGMCC 1.15367</strain>
    </source>
</reference>
<sequence>MTVAEPHNLKPTAIWRTSDVAGLARTWLPDIEIVELPDGRWSTSLYSWDVENDLDGCIHNTRAAAIRSQAAAGIRHARDLAAELRSGIETVFSISDEQFRTYVEWLRGIVSREASRRQAAIEMYERGVRRANEWIADQQAKRGLTDDDRFEDSYPASLRTARGKVLEYRAMLAELQGPIGKSAEEEATSVAAEPFAAYLALESTLGASIQIRRLDDFWQARHKCSYGNGCYSIQYHGRFPTQQAAYDHAVLRIQSAARWVVESGESVRVKAGIGEPDVLRAKKILKWLEGLTPPEPDEIPEPAPDAAPIFPAATRKKGRKKAAEAETPIAETAKLVRTSRRLEHYRARLDGCIAAIASAKDDLLDHYLSARDELQAIVDEELGFLSGPPVPPPVELVFRPSKKNDEVVEIVVGEVAPGIWCEGTRISIDNSGYGGPSWSFGKRFATEVEAWSEAIGNLAKNLRDRPRQPESVKKAREWLEGVAAERGVDIDAQLERMKEHLQAVLEMYRSQKMADPEVDAPIADATPPSKLDQLRGMHAEFTRMRDQLDRAIEQEELRTGNGAPEHFAYSTFAKACRKRKADLDASIAKLDEQIAAETAPVLPAWSPPAWVRDAEDTGSNVFAIADALPDKHALAWIDERNRQIRLATATVPPFEACIDFGRNLGASIQIRSTQDGEAWEVAHDCAWGGGGYVAQFRGRYVTRRGAFTVAAKAIRKEATIPIEAAKVKPPVMCVGAEDLRRAREILEWLDALAPPGPDEVEPERAAA</sequence>
<dbReference type="EMBL" id="BMIQ01000001">
    <property type="protein sequence ID" value="GGD87943.1"/>
    <property type="molecule type" value="Genomic_DNA"/>
</dbReference>
<dbReference type="Proteomes" id="UP000644699">
    <property type="component" value="Unassembled WGS sequence"/>
</dbReference>
<organism evidence="1 2">
    <name type="scientific">Aureimonas endophytica</name>
    <dbReference type="NCBI Taxonomy" id="2027858"/>
    <lineage>
        <taxon>Bacteria</taxon>
        <taxon>Pseudomonadati</taxon>
        <taxon>Pseudomonadota</taxon>
        <taxon>Alphaproteobacteria</taxon>
        <taxon>Hyphomicrobiales</taxon>
        <taxon>Aurantimonadaceae</taxon>
        <taxon>Aureimonas</taxon>
    </lineage>
</organism>
<dbReference type="RefSeq" id="WP_188906486.1">
    <property type="nucleotide sequence ID" value="NZ_BMIQ01000001.1"/>
</dbReference>
<proteinExistence type="predicted"/>
<name>A0A917E064_9HYPH</name>
<accession>A0A917E064</accession>
<reference evidence="1" key="2">
    <citation type="submission" date="2020-09" db="EMBL/GenBank/DDBJ databases">
        <authorList>
            <person name="Sun Q."/>
            <person name="Zhou Y."/>
        </authorList>
    </citation>
    <scope>NUCLEOTIDE SEQUENCE</scope>
    <source>
        <strain evidence="1">CGMCC 1.15367</strain>
    </source>
</reference>
<comment type="caution">
    <text evidence="1">The sequence shown here is derived from an EMBL/GenBank/DDBJ whole genome shotgun (WGS) entry which is preliminary data.</text>
</comment>
<evidence type="ECO:0000313" key="2">
    <source>
        <dbReference type="Proteomes" id="UP000644699"/>
    </source>
</evidence>
<keyword evidence="2" id="KW-1185">Reference proteome</keyword>
<gene>
    <name evidence="1" type="ORF">GCM10011390_03370</name>
</gene>
<protein>
    <submittedName>
        <fullName evidence="1">Uncharacterized protein</fullName>
    </submittedName>
</protein>